<dbReference type="InterPro" id="IPR004305">
    <property type="entry name" value="Thiaminase-2/PQQC"/>
</dbReference>
<dbReference type="InterPro" id="IPR016084">
    <property type="entry name" value="Haem_Oase-like_multi-hlx"/>
</dbReference>
<dbReference type="PIRSF" id="PIRSF003170">
    <property type="entry name" value="Pet18p"/>
    <property type="match status" value="1"/>
</dbReference>
<dbReference type="EMBL" id="JACFYJ010000036">
    <property type="protein sequence ID" value="MEI5999629.1"/>
    <property type="molecule type" value="Genomic_DNA"/>
</dbReference>
<comment type="catalytic activity">
    <reaction evidence="1">
        <text>thiamine + H2O = 5-(2-hydroxyethyl)-4-methylthiazole + 4-amino-5-hydroxymethyl-2-methylpyrimidine + H(+)</text>
        <dbReference type="Rhea" id="RHEA:17509"/>
        <dbReference type="ChEBI" id="CHEBI:15377"/>
        <dbReference type="ChEBI" id="CHEBI:15378"/>
        <dbReference type="ChEBI" id="CHEBI:16892"/>
        <dbReference type="ChEBI" id="CHEBI:17957"/>
        <dbReference type="ChEBI" id="CHEBI:18385"/>
        <dbReference type="EC" id="3.5.99.2"/>
    </reaction>
</comment>
<dbReference type="PANTHER" id="PTHR43198:SF2">
    <property type="entry name" value="SI:CH1073-67J19.1-RELATED"/>
    <property type="match status" value="1"/>
</dbReference>
<sequence length="218" mass="24786">MTTHTIPTHSERLLAANADLWQAMQEHRFVIDIERNRLPADAFGRYLSYEGRFVETAIGIFGHALIKAPSIEQKHWLIGVLNALSTEQVPYFDRTVAALALPAAHRGQRLPAAVAAFDTGMLDIAQQGRYEDVIVSMLTAEWMYGTWCTRANRTPNDNRYIREWVALHADPTFSAQVQWLKAQVDGWSEQQFDFERSSAIFSKVLALEIDFHSACYEV</sequence>
<dbReference type="RefSeq" id="WP_336599655.1">
    <property type="nucleotide sequence ID" value="NZ_JACFYJ010000036.1"/>
</dbReference>
<evidence type="ECO:0000259" key="2">
    <source>
        <dbReference type="Pfam" id="PF03070"/>
    </source>
</evidence>
<comment type="caution">
    <text evidence="3">The sequence shown here is derived from an EMBL/GenBank/DDBJ whole genome shotgun (WGS) entry which is preliminary data.</text>
</comment>
<dbReference type="SUPFAM" id="SSF48613">
    <property type="entry name" value="Heme oxygenase-like"/>
    <property type="match status" value="1"/>
</dbReference>
<reference evidence="3 4" key="1">
    <citation type="journal article" date="2022" name="Arch. Microbiol.">
        <title>Paraburkholderia bengalensis sp. nov. isolated from roots of Oryza sativa, IR64.</title>
        <authorList>
            <person name="Nag P."/>
            <person name="Mondal N."/>
            <person name="Sarkar J."/>
            <person name="Das S."/>
        </authorList>
    </citation>
    <scope>NUCLEOTIDE SEQUENCE [LARGE SCALE GENOMIC DNA]</scope>
    <source>
        <strain evidence="3 4">IR64_4_BI</strain>
    </source>
</reference>
<evidence type="ECO:0000313" key="3">
    <source>
        <dbReference type="EMBL" id="MEI5999629.1"/>
    </source>
</evidence>
<dbReference type="PANTHER" id="PTHR43198">
    <property type="entry name" value="BIFUNCTIONAL TH2 PROTEIN"/>
    <property type="match status" value="1"/>
</dbReference>
<dbReference type="InterPro" id="IPR050967">
    <property type="entry name" value="Thiamine_Salvage_TenA"/>
</dbReference>
<dbReference type="Proteomes" id="UP001386437">
    <property type="component" value="Unassembled WGS sequence"/>
</dbReference>
<dbReference type="EC" id="3.5.99.2" evidence="1"/>
<name>A0ABU8IVY7_9BURK</name>
<keyword evidence="1" id="KW-0784">Thiamine biosynthesis</keyword>
<proteinExistence type="inferred from homology"/>
<accession>A0ABU8IVY7</accession>
<dbReference type="CDD" id="cd19358">
    <property type="entry name" value="TenA_E_Spr0628-like"/>
    <property type="match status" value="1"/>
</dbReference>
<comment type="function">
    <text evidence="1">Catalyzes an amino-pyrimidine hydrolysis reaction at the C5' of the pyrimidine moiety of thiamine compounds, a reaction that is part of a thiamine salvage pathway. Thus, catalyzes the conversion of 4-amino-5-aminomethyl-2-methylpyrimidine to 4-amino-5-hydroxymethyl-2-methylpyrimidine (HMP).</text>
</comment>
<dbReference type="InterPro" id="IPR026285">
    <property type="entry name" value="TenA_E"/>
</dbReference>
<comment type="similarity">
    <text evidence="1">Belongs to the TenA family.</text>
</comment>
<keyword evidence="1" id="KW-0378">Hydrolase</keyword>
<dbReference type="Gene3D" id="1.20.910.10">
    <property type="entry name" value="Heme oxygenase-like"/>
    <property type="match status" value="1"/>
</dbReference>
<feature type="domain" description="Thiaminase-2/PQQC" evidence="2">
    <location>
        <begin position="18"/>
        <end position="214"/>
    </location>
</feature>
<evidence type="ECO:0000256" key="1">
    <source>
        <dbReference type="PIRNR" id="PIRNR003170"/>
    </source>
</evidence>
<keyword evidence="4" id="KW-1185">Reference proteome</keyword>
<dbReference type="Pfam" id="PF03070">
    <property type="entry name" value="TENA_THI-4"/>
    <property type="match status" value="1"/>
</dbReference>
<organism evidence="3 4">
    <name type="scientific">Paraburkholderia bengalensis</name>
    <dbReference type="NCBI Taxonomy" id="2747562"/>
    <lineage>
        <taxon>Bacteria</taxon>
        <taxon>Pseudomonadati</taxon>
        <taxon>Pseudomonadota</taxon>
        <taxon>Betaproteobacteria</taxon>
        <taxon>Burkholderiales</taxon>
        <taxon>Burkholderiaceae</taxon>
        <taxon>Paraburkholderia</taxon>
    </lineage>
</organism>
<gene>
    <name evidence="3" type="ORF">H3V53_21200</name>
</gene>
<comment type="catalytic activity">
    <reaction evidence="1">
        <text>4-amino-5-aminomethyl-2-methylpyrimidine + H2O = 4-amino-5-hydroxymethyl-2-methylpyrimidine + NH4(+)</text>
        <dbReference type="Rhea" id="RHEA:31799"/>
        <dbReference type="ChEBI" id="CHEBI:15377"/>
        <dbReference type="ChEBI" id="CHEBI:16892"/>
        <dbReference type="ChEBI" id="CHEBI:28938"/>
        <dbReference type="ChEBI" id="CHEBI:63416"/>
        <dbReference type="EC" id="3.5.99.2"/>
    </reaction>
</comment>
<evidence type="ECO:0000313" key="4">
    <source>
        <dbReference type="Proteomes" id="UP001386437"/>
    </source>
</evidence>
<protein>
    <recommendedName>
        <fullName evidence="1">Aminopyrimidine aminohydrolase</fullName>
        <ecNumber evidence="1">3.5.99.2</ecNumber>
    </recommendedName>
</protein>
<comment type="pathway">
    <text evidence="1">Cofactor biosynthesis; thiamine diphosphate biosynthesis.</text>
</comment>